<keyword evidence="1" id="KW-0812">Transmembrane</keyword>
<feature type="transmembrane region" description="Helical" evidence="1">
    <location>
        <begin position="25"/>
        <end position="48"/>
    </location>
</feature>
<dbReference type="RefSeq" id="WP_021797684.1">
    <property type="nucleotide sequence ID" value="NZ_ACVN02000192.1"/>
</dbReference>
<keyword evidence="1" id="KW-0472">Membrane</keyword>
<name>U2PXF1_9ACTN</name>
<feature type="transmembrane region" description="Helical" evidence="1">
    <location>
        <begin position="54"/>
        <end position="77"/>
    </location>
</feature>
<keyword evidence="3" id="KW-1185">Reference proteome</keyword>
<accession>U2PXF1</accession>
<keyword evidence="1" id="KW-1133">Transmembrane helix</keyword>
<evidence type="ECO:0000313" key="3">
    <source>
        <dbReference type="Proteomes" id="UP000017052"/>
    </source>
</evidence>
<dbReference type="EMBL" id="ACVN02000192">
    <property type="protein sequence ID" value="ERK55195.1"/>
    <property type="molecule type" value="Genomic_DNA"/>
</dbReference>
<evidence type="ECO:0000256" key="1">
    <source>
        <dbReference type="SAM" id="Phobius"/>
    </source>
</evidence>
<organism evidence="2 3">
    <name type="scientific">Propionibacterium acidifaciens F0233</name>
    <dbReference type="NCBI Taxonomy" id="553198"/>
    <lineage>
        <taxon>Bacteria</taxon>
        <taxon>Bacillati</taxon>
        <taxon>Actinomycetota</taxon>
        <taxon>Actinomycetes</taxon>
        <taxon>Propionibacteriales</taxon>
        <taxon>Propionibacteriaceae</taxon>
        <taxon>Propionibacterium</taxon>
    </lineage>
</organism>
<evidence type="ECO:0000313" key="2">
    <source>
        <dbReference type="EMBL" id="ERK55195.1"/>
    </source>
</evidence>
<protein>
    <submittedName>
        <fullName evidence="2">Uncharacterized protein</fullName>
    </submittedName>
</protein>
<reference evidence="2" key="1">
    <citation type="submission" date="2013-08" db="EMBL/GenBank/DDBJ databases">
        <authorList>
            <person name="Durkin A.S."/>
            <person name="Haft D.R."/>
            <person name="McCorrison J."/>
            <person name="Torralba M."/>
            <person name="Gillis M."/>
            <person name="Haft D.H."/>
            <person name="Methe B."/>
            <person name="Sutton G."/>
            <person name="Nelson K.E."/>
        </authorList>
    </citation>
    <scope>NUCLEOTIDE SEQUENCE [LARGE SCALE GENOMIC DNA]</scope>
    <source>
        <strain evidence="2">F0233</strain>
    </source>
</reference>
<gene>
    <name evidence="2" type="ORF">HMPREF0682_2733</name>
</gene>
<comment type="caution">
    <text evidence="2">The sequence shown here is derived from an EMBL/GenBank/DDBJ whole genome shotgun (WGS) entry which is preliminary data.</text>
</comment>
<dbReference type="AlphaFoldDB" id="U2PXF1"/>
<dbReference type="GeneID" id="95360967"/>
<proteinExistence type="predicted"/>
<dbReference type="Proteomes" id="UP000017052">
    <property type="component" value="Unassembled WGS sequence"/>
</dbReference>
<sequence>MTAIDTIATSATAVRHETALIPGRTIVFMTTSAFTLASVLLVVVGLAVDMPAMMLVGALTLVADVMIGIYSGINALASE</sequence>